<evidence type="ECO:0000313" key="3">
    <source>
        <dbReference type="Proteomes" id="UP000533953"/>
    </source>
</evidence>
<sequence>MQFITNERLSKFESLLKLWSSYNINVKNQVNKLETKGETFIILEGNGNGCLPDIIGEIYDLNANIHAIITEDEKYIHIFTAEWQDEKSRKWFEASARERKEREMRVENKKKVRDEKMETGGHIHFTSISDLSEYRLLPFPQEDTEAVEEALSKGKDVTFAYDKNEKKKYKCFKAYANGEYIADLSKSYGFEKSKTTKEGLLI</sequence>
<name>A0A7X0XB49_9LIST</name>
<dbReference type="RefSeq" id="WP_185416814.1">
    <property type="nucleotide sequence ID" value="NZ_JAARQU010000004.1"/>
</dbReference>
<dbReference type="AlphaFoldDB" id="A0A7X0XB49"/>
<organism evidence="1 3">
    <name type="scientific">Listeria booriae</name>
    <dbReference type="NCBI Taxonomy" id="1552123"/>
    <lineage>
        <taxon>Bacteria</taxon>
        <taxon>Bacillati</taxon>
        <taxon>Bacillota</taxon>
        <taxon>Bacilli</taxon>
        <taxon>Bacillales</taxon>
        <taxon>Listeriaceae</taxon>
        <taxon>Listeria</taxon>
    </lineage>
</organism>
<dbReference type="EMBL" id="JAASTX010000004">
    <property type="protein sequence ID" value="MBC1490944.1"/>
    <property type="molecule type" value="Genomic_DNA"/>
</dbReference>
<dbReference type="EMBL" id="JAASTX010000004">
    <property type="protein sequence ID" value="MBC1491141.1"/>
    <property type="molecule type" value="Genomic_DNA"/>
</dbReference>
<evidence type="ECO:0000313" key="2">
    <source>
        <dbReference type="EMBL" id="MBC1491141.1"/>
    </source>
</evidence>
<accession>A0A7X0XB49</accession>
<gene>
    <name evidence="1" type="ORF">HCI99_03815</name>
    <name evidence="2" type="ORF">HCI99_04820</name>
</gene>
<proteinExistence type="predicted"/>
<protein>
    <submittedName>
        <fullName evidence="1">Uncharacterized protein</fullName>
    </submittedName>
</protein>
<reference evidence="1 3" key="1">
    <citation type="submission" date="2020-03" db="EMBL/GenBank/DDBJ databases">
        <title>Soil Listeria distribution.</title>
        <authorList>
            <person name="Liao J."/>
            <person name="Wiedmann M."/>
        </authorList>
    </citation>
    <scope>NUCLEOTIDE SEQUENCE [LARGE SCALE GENOMIC DNA]</scope>
    <source>
        <strain evidence="1 3">FSL L7-1547</strain>
    </source>
</reference>
<comment type="caution">
    <text evidence="1">The sequence shown here is derived from an EMBL/GenBank/DDBJ whole genome shotgun (WGS) entry which is preliminary data.</text>
</comment>
<dbReference type="Proteomes" id="UP000533953">
    <property type="component" value="Unassembled WGS sequence"/>
</dbReference>
<evidence type="ECO:0000313" key="1">
    <source>
        <dbReference type="EMBL" id="MBC1490944.1"/>
    </source>
</evidence>